<name>A0A0M8N9L3_ESCWE</name>
<dbReference type="PANTHER" id="PTHR43092">
    <property type="entry name" value="L-CYSTEINE DESULFHYDRASE"/>
    <property type="match status" value="1"/>
</dbReference>
<gene>
    <name evidence="3" type="ORF">ESCO_003699</name>
</gene>
<dbReference type="AlphaFoldDB" id="A0A0M8N9L3"/>
<proteinExistence type="predicted"/>
<dbReference type="PANTHER" id="PTHR43092:SF2">
    <property type="entry name" value="HERCYNYLCYSTEINE SULFOXIDE LYASE"/>
    <property type="match status" value="1"/>
</dbReference>
<dbReference type="GO" id="GO:0008483">
    <property type="term" value="F:transaminase activity"/>
    <property type="evidence" value="ECO:0007669"/>
    <property type="project" value="UniProtKB-KW"/>
</dbReference>
<dbReference type="InterPro" id="IPR015424">
    <property type="entry name" value="PyrdxlP-dep_Trfase"/>
</dbReference>
<organism evidence="3 4">
    <name type="scientific">Escovopsis weberi</name>
    <dbReference type="NCBI Taxonomy" id="150374"/>
    <lineage>
        <taxon>Eukaryota</taxon>
        <taxon>Fungi</taxon>
        <taxon>Dikarya</taxon>
        <taxon>Ascomycota</taxon>
        <taxon>Pezizomycotina</taxon>
        <taxon>Sordariomycetes</taxon>
        <taxon>Hypocreomycetidae</taxon>
        <taxon>Hypocreales</taxon>
        <taxon>Hypocreaceae</taxon>
        <taxon>Escovopsis</taxon>
    </lineage>
</organism>
<reference evidence="3 4" key="1">
    <citation type="submission" date="2015-07" db="EMBL/GenBank/DDBJ databases">
        <title>The genome of the fungus Escovopsis weberi, a specialized disease agent of ant agriculture.</title>
        <authorList>
            <person name="de Man T.J."/>
            <person name="Stajich J.E."/>
            <person name="Kubicek C.P."/>
            <person name="Chenthamara K."/>
            <person name="Atanasova L."/>
            <person name="Druzhinina I.S."/>
            <person name="Birnbaum S."/>
            <person name="Barribeau S.M."/>
            <person name="Teiling C."/>
            <person name="Suen G."/>
            <person name="Currie C."/>
            <person name="Gerardo N.M."/>
        </authorList>
    </citation>
    <scope>NUCLEOTIDE SEQUENCE [LARGE SCALE GENOMIC DNA]</scope>
</reference>
<dbReference type="SUPFAM" id="SSF53383">
    <property type="entry name" value="PLP-dependent transferases"/>
    <property type="match status" value="1"/>
</dbReference>
<dbReference type="Proteomes" id="UP000053831">
    <property type="component" value="Unassembled WGS sequence"/>
</dbReference>
<evidence type="ECO:0000256" key="1">
    <source>
        <dbReference type="ARBA" id="ARBA00022898"/>
    </source>
</evidence>
<keyword evidence="3" id="KW-0808">Transferase</keyword>
<dbReference type="EMBL" id="LGSR01000002">
    <property type="protein sequence ID" value="KOS22870.1"/>
    <property type="molecule type" value="Genomic_DNA"/>
</dbReference>
<dbReference type="STRING" id="150374.A0A0M8N9L3"/>
<evidence type="ECO:0000313" key="3">
    <source>
        <dbReference type="EMBL" id="KOS22870.1"/>
    </source>
</evidence>
<evidence type="ECO:0000259" key="2">
    <source>
        <dbReference type="Pfam" id="PF00266"/>
    </source>
</evidence>
<dbReference type="Pfam" id="PF00266">
    <property type="entry name" value="Aminotran_5"/>
    <property type="match status" value="1"/>
</dbReference>
<dbReference type="OrthoDB" id="5978656at2759"/>
<accession>A0A0M8N9L3</accession>
<dbReference type="InterPro" id="IPR000192">
    <property type="entry name" value="Aminotrans_V_dom"/>
</dbReference>
<sequence>MVPSQNSNEAGLEPPSPFGPALKADFPFAPSYTNLNHGSFGAVPNSIRAKLQDYQALATSRPDPFLRYEYTELTNAARAAAAAVTNSPLESVVFVANATEGVNTIFRNLHWGQTAGQQDVIIYFNTIYEACRRTIQFITDYHADKVSAREITLTYPLEDAVVVELFRDTVAQIRAEGKNPRVAIFDVVSSMPGVCFPWKDMVRACREFGVLSLVDGAQGIGMVELDLAAVDPDFFTSNCHKWLFVPMGCAVLHVPPRNQHLLPTTLATTARYLPQSSSPPAENFALRFEFVGTKDYAPWYCVPDAVAYRRDVLGGEAAIIAYLQRLNKDGSKLVAEALRTDVLDNKAGTLTDCAMANVALPIWVGEKGPRANEDDAVVAPADRTLLLDWISKTLYKDYNTFVPPYIMNGRVWVRLSAQVYLDIKDYEFAAETLQHLCKRVAEKEYFNTA</sequence>
<comment type="caution">
    <text evidence="3">The sequence shown here is derived from an EMBL/GenBank/DDBJ whole genome shotgun (WGS) entry which is preliminary data.</text>
</comment>
<keyword evidence="3" id="KW-0032">Aminotransferase</keyword>
<feature type="domain" description="Aminotransferase class V" evidence="2">
    <location>
        <begin position="47"/>
        <end position="329"/>
    </location>
</feature>
<evidence type="ECO:0000313" key="4">
    <source>
        <dbReference type="Proteomes" id="UP000053831"/>
    </source>
</evidence>
<dbReference type="Gene3D" id="3.40.640.10">
    <property type="entry name" value="Type I PLP-dependent aspartate aminotransferase-like (Major domain)"/>
    <property type="match status" value="1"/>
</dbReference>
<protein>
    <submittedName>
        <fullName evidence="3">Putative aminotransferase</fullName>
    </submittedName>
</protein>
<keyword evidence="1" id="KW-0663">Pyridoxal phosphate</keyword>
<dbReference type="InterPro" id="IPR015421">
    <property type="entry name" value="PyrdxlP-dep_Trfase_major"/>
</dbReference>
<keyword evidence="4" id="KW-1185">Reference proteome</keyword>